<keyword evidence="3 6" id="KW-0378">Hydrolase</keyword>
<dbReference type="Pfam" id="PF22244">
    <property type="entry name" value="GCE_fung"/>
    <property type="match status" value="1"/>
</dbReference>
<dbReference type="AlphaFoldDB" id="A0A2S8FIZ4"/>
<organism evidence="6 7">
    <name type="scientific">Blastopirellula marina</name>
    <dbReference type="NCBI Taxonomy" id="124"/>
    <lineage>
        <taxon>Bacteria</taxon>
        <taxon>Pseudomonadati</taxon>
        <taxon>Planctomycetota</taxon>
        <taxon>Planctomycetia</taxon>
        <taxon>Pirellulales</taxon>
        <taxon>Pirellulaceae</taxon>
        <taxon>Blastopirellula</taxon>
    </lineage>
</organism>
<dbReference type="GO" id="GO:0052689">
    <property type="term" value="F:carboxylic ester hydrolase activity"/>
    <property type="evidence" value="ECO:0007669"/>
    <property type="project" value="UniProtKB-KW"/>
</dbReference>
<reference evidence="6 7" key="1">
    <citation type="submission" date="2018-02" db="EMBL/GenBank/DDBJ databases">
        <title>Comparative genomes isolates from brazilian mangrove.</title>
        <authorList>
            <person name="Araujo J.E."/>
            <person name="Taketani R.G."/>
            <person name="Silva M.C.P."/>
            <person name="Loureco M.V."/>
            <person name="Andreote F.D."/>
        </authorList>
    </citation>
    <scope>NUCLEOTIDE SEQUENCE [LARGE SCALE GENOMIC DNA]</scope>
    <source>
        <strain evidence="6 7">Hex-1 MGV</strain>
    </source>
</reference>
<comment type="caution">
    <text evidence="6">The sequence shown here is derived from an EMBL/GenBank/DDBJ whole genome shotgun (WGS) entry which is preliminary data.</text>
</comment>
<dbReference type="OrthoDB" id="3668964at2"/>
<proteinExistence type="predicted"/>
<dbReference type="PANTHER" id="PTHR22946">
    <property type="entry name" value="DIENELACTONE HYDROLASE DOMAIN-CONTAINING PROTEIN-RELATED"/>
    <property type="match status" value="1"/>
</dbReference>
<evidence type="ECO:0000256" key="3">
    <source>
        <dbReference type="ARBA" id="ARBA00022801"/>
    </source>
</evidence>
<evidence type="ECO:0000256" key="2">
    <source>
        <dbReference type="ARBA" id="ARBA00022729"/>
    </source>
</evidence>
<evidence type="ECO:0000259" key="5">
    <source>
        <dbReference type="Pfam" id="PF22244"/>
    </source>
</evidence>
<name>A0A2S8FIZ4_9BACT</name>
<dbReference type="Gene3D" id="3.40.50.1820">
    <property type="entry name" value="alpha/beta hydrolase"/>
    <property type="match status" value="1"/>
</dbReference>
<feature type="chain" id="PRO_5015460724" evidence="4">
    <location>
        <begin position="22"/>
        <end position="371"/>
    </location>
</feature>
<dbReference type="InterPro" id="IPR054579">
    <property type="entry name" value="GCE-like_dom"/>
</dbReference>
<feature type="domain" description="4-O-methyl-glucuronoyl methylesterase-like" evidence="5">
    <location>
        <begin position="194"/>
        <end position="329"/>
    </location>
</feature>
<dbReference type="InterPro" id="IPR029058">
    <property type="entry name" value="AB_hydrolase_fold"/>
</dbReference>
<accession>A0A2S8FIZ4</accession>
<protein>
    <submittedName>
        <fullName evidence="6">Alpha/beta hydrolase</fullName>
    </submittedName>
</protein>
<dbReference type="SUPFAM" id="SSF53474">
    <property type="entry name" value="alpha/beta-Hydrolases"/>
    <property type="match status" value="1"/>
</dbReference>
<keyword evidence="2 4" id="KW-0732">Signal</keyword>
<dbReference type="EMBL" id="PUHY01000012">
    <property type="protein sequence ID" value="PQO32169.1"/>
    <property type="molecule type" value="Genomic_DNA"/>
</dbReference>
<sequence length="371" mass="41624">MRIAIPITLFLLTLVPHIISADDNVAPNRLPRENLLIYRDAGNYLQPVRTKDDWQKRRSEILAGMQKVMGTLPGDEKRCPLEVKVHEEVDCGKYVRRLISYQSEPGSRVPAYLCIPKGALEEGAVPVSAALCLHGTDNTIGHGTVVGLGRPNRNYAGELAERGWVTLAPNYPQLAKYQPNLEKLGWESGTLKAVWDNIRGLDLLDTLPYVKHEKYAAIGHSLGGHNSVYTAVFEPRIAAVVTSCGLDSYLDYYEGKPEVWQPGRGWTQDRYMAKLADYRNRLDEIPFDFHEMVGAIAPRSVLIIAPLKDSNFRYESVDKVAAAARQIYQLYKQPQQLQVLHPDVEHDFPPEMRAAAYAFLEGSLVDNSVEQ</sequence>
<keyword evidence="1" id="KW-0719">Serine esterase</keyword>
<evidence type="ECO:0000256" key="1">
    <source>
        <dbReference type="ARBA" id="ARBA00022487"/>
    </source>
</evidence>
<feature type="signal peptide" evidence="4">
    <location>
        <begin position="1"/>
        <end position="21"/>
    </location>
</feature>
<dbReference type="InterPro" id="IPR050261">
    <property type="entry name" value="FrsA_esterase"/>
</dbReference>
<evidence type="ECO:0000256" key="4">
    <source>
        <dbReference type="SAM" id="SignalP"/>
    </source>
</evidence>
<gene>
    <name evidence="6" type="ORF">C5Y83_18205</name>
</gene>
<dbReference type="RefSeq" id="WP_105331181.1">
    <property type="nucleotide sequence ID" value="NZ_PUHY01000012.1"/>
</dbReference>
<evidence type="ECO:0000313" key="7">
    <source>
        <dbReference type="Proteomes" id="UP000238322"/>
    </source>
</evidence>
<evidence type="ECO:0000313" key="6">
    <source>
        <dbReference type="EMBL" id="PQO32169.1"/>
    </source>
</evidence>
<dbReference type="Proteomes" id="UP000238322">
    <property type="component" value="Unassembled WGS sequence"/>
</dbReference>